<protein>
    <submittedName>
        <fullName evidence="1">Uncharacterized protein</fullName>
    </submittedName>
</protein>
<proteinExistence type="predicted"/>
<accession>A0ACC3YJ10</accession>
<dbReference type="Proteomes" id="UP000805649">
    <property type="component" value="Unassembled WGS sequence"/>
</dbReference>
<dbReference type="EMBL" id="VUJX02000009">
    <property type="protein sequence ID" value="KAL0931857.1"/>
    <property type="molecule type" value="Genomic_DNA"/>
</dbReference>
<reference evidence="1 2" key="1">
    <citation type="journal article" date="2020" name="Phytopathology">
        <title>Genome Sequence Resources of Colletotrichum truncatum, C. plurivorum, C. musicola, and C. sojae: Four Species Pathogenic to Soybean (Glycine max).</title>
        <authorList>
            <person name="Rogerio F."/>
            <person name="Boufleur T.R."/>
            <person name="Ciampi-Guillardi M."/>
            <person name="Sukno S.A."/>
            <person name="Thon M.R."/>
            <person name="Massola Junior N.S."/>
            <person name="Baroncelli R."/>
        </authorList>
    </citation>
    <scope>NUCLEOTIDE SEQUENCE [LARGE SCALE GENOMIC DNA]</scope>
    <source>
        <strain evidence="1 2">CMES1059</strain>
    </source>
</reference>
<keyword evidence="2" id="KW-1185">Reference proteome</keyword>
<organism evidence="1 2">
    <name type="scientific">Colletotrichum truncatum</name>
    <name type="common">Anthracnose fungus</name>
    <name type="synonym">Colletotrichum capsici</name>
    <dbReference type="NCBI Taxonomy" id="5467"/>
    <lineage>
        <taxon>Eukaryota</taxon>
        <taxon>Fungi</taxon>
        <taxon>Dikarya</taxon>
        <taxon>Ascomycota</taxon>
        <taxon>Pezizomycotina</taxon>
        <taxon>Sordariomycetes</taxon>
        <taxon>Hypocreomycetidae</taxon>
        <taxon>Glomerellales</taxon>
        <taxon>Glomerellaceae</taxon>
        <taxon>Colletotrichum</taxon>
        <taxon>Colletotrichum truncatum species complex</taxon>
    </lineage>
</organism>
<name>A0ACC3YJ10_COLTU</name>
<evidence type="ECO:0000313" key="1">
    <source>
        <dbReference type="EMBL" id="KAL0931857.1"/>
    </source>
</evidence>
<sequence>MAPINFTEEQLRSLHSIPTYDYMMASQEAAATANSTQETTPVTTSTDASSQVDYFGQSSQSSTTTSSRTSVELQLPSVTSAPQKSKAKNPLPPLSREFPKPTDKIDVEEALARKPGRWSIKGSLAAGNARVAPVIDEEKEKAKRKQALEDAKKSLFAASESLKSTPLPPRTNNF</sequence>
<gene>
    <name evidence="1" type="ORF">CTRU02_212811</name>
</gene>
<comment type="caution">
    <text evidence="1">The sequence shown here is derived from an EMBL/GenBank/DDBJ whole genome shotgun (WGS) entry which is preliminary data.</text>
</comment>
<evidence type="ECO:0000313" key="2">
    <source>
        <dbReference type="Proteomes" id="UP000805649"/>
    </source>
</evidence>